<dbReference type="RefSeq" id="WP_380855442.1">
    <property type="nucleotide sequence ID" value="NZ_JBHRXV010000001.1"/>
</dbReference>
<dbReference type="PROSITE" id="PS50930">
    <property type="entry name" value="HTH_LYTTR"/>
    <property type="match status" value="1"/>
</dbReference>
<dbReference type="Pfam" id="PF04397">
    <property type="entry name" value="LytTR"/>
    <property type="match status" value="1"/>
</dbReference>
<evidence type="ECO:0000313" key="3">
    <source>
        <dbReference type="EMBL" id="MFC3711129.1"/>
    </source>
</evidence>
<feature type="transmembrane region" description="Helical" evidence="1">
    <location>
        <begin position="84"/>
        <end position="107"/>
    </location>
</feature>
<dbReference type="InterPro" id="IPR046947">
    <property type="entry name" value="LytR-like"/>
</dbReference>
<dbReference type="InterPro" id="IPR007492">
    <property type="entry name" value="LytTR_DNA-bd_dom"/>
</dbReference>
<protein>
    <submittedName>
        <fullName evidence="3">LytR/AlgR family response regulator transcription factor</fullName>
    </submittedName>
</protein>
<keyword evidence="1" id="KW-0812">Transmembrane</keyword>
<feature type="transmembrane region" description="Helical" evidence="1">
    <location>
        <begin position="49"/>
        <end position="72"/>
    </location>
</feature>
<dbReference type="EMBL" id="JBHRXV010000001">
    <property type="protein sequence ID" value="MFC3711129.1"/>
    <property type="molecule type" value="Genomic_DNA"/>
</dbReference>
<gene>
    <name evidence="3" type="ORF">ACFOMD_01010</name>
</gene>
<comment type="caution">
    <text evidence="3">The sequence shown here is derived from an EMBL/GenBank/DDBJ whole genome shotgun (WGS) entry which is preliminary data.</text>
</comment>
<keyword evidence="1" id="KW-0472">Membrane</keyword>
<keyword evidence="4" id="KW-1185">Reference proteome</keyword>
<dbReference type="Gene3D" id="2.40.50.1020">
    <property type="entry name" value="LytTr DNA-binding domain"/>
    <property type="match status" value="1"/>
</dbReference>
<evidence type="ECO:0000256" key="1">
    <source>
        <dbReference type="SAM" id="Phobius"/>
    </source>
</evidence>
<dbReference type="Proteomes" id="UP001595615">
    <property type="component" value="Unassembled WGS sequence"/>
</dbReference>
<evidence type="ECO:0000259" key="2">
    <source>
        <dbReference type="PROSITE" id="PS50930"/>
    </source>
</evidence>
<feature type="domain" description="HTH LytTR-type" evidence="2">
    <location>
        <begin position="160"/>
        <end position="264"/>
    </location>
</feature>
<reference evidence="4" key="1">
    <citation type="journal article" date="2019" name="Int. J. Syst. Evol. Microbiol.">
        <title>The Global Catalogue of Microorganisms (GCM) 10K type strain sequencing project: providing services to taxonomists for standard genome sequencing and annotation.</title>
        <authorList>
            <consortium name="The Broad Institute Genomics Platform"/>
            <consortium name="The Broad Institute Genome Sequencing Center for Infectious Disease"/>
            <person name="Wu L."/>
            <person name="Ma J."/>
        </authorList>
    </citation>
    <scope>NUCLEOTIDE SEQUENCE [LARGE SCALE GENOMIC DNA]</scope>
    <source>
        <strain evidence="4">KCTC 42644</strain>
    </source>
</reference>
<dbReference type="PANTHER" id="PTHR37299:SF1">
    <property type="entry name" value="STAGE 0 SPORULATION PROTEIN A HOMOLOG"/>
    <property type="match status" value="1"/>
</dbReference>
<proteinExistence type="predicted"/>
<dbReference type="PANTHER" id="PTHR37299">
    <property type="entry name" value="TRANSCRIPTIONAL REGULATOR-RELATED"/>
    <property type="match status" value="1"/>
</dbReference>
<organism evidence="3 4">
    <name type="scientific">Sphingoaurantiacus capsulatus</name>
    <dbReference type="NCBI Taxonomy" id="1771310"/>
    <lineage>
        <taxon>Bacteria</taxon>
        <taxon>Pseudomonadati</taxon>
        <taxon>Pseudomonadota</taxon>
        <taxon>Alphaproteobacteria</taxon>
        <taxon>Sphingomonadales</taxon>
        <taxon>Sphingosinicellaceae</taxon>
        <taxon>Sphingoaurantiacus</taxon>
    </lineage>
</organism>
<evidence type="ECO:0000313" key="4">
    <source>
        <dbReference type="Proteomes" id="UP001595615"/>
    </source>
</evidence>
<keyword evidence="1" id="KW-1133">Transmembrane helix</keyword>
<name>A0ABV7X718_9SPHN</name>
<feature type="transmembrane region" description="Helical" evidence="1">
    <location>
        <begin position="119"/>
        <end position="141"/>
    </location>
</feature>
<accession>A0ABV7X718</accession>
<sequence>MRTMSPVSPSPPSPARLIAVALAGWALFALASAAQGVVFAAYRGVPQPWWPTLGYSVAIFSVWALLTPPLLALADRVARQRQRVVLHALGLPLATLAHVLLFVALYRPVYGAGLGVIEMARAVLMANLDTAVFAYAALIGASYARRRFTKRDAPPVAEGLWIRERGTARLVRFADIDWIGAAGDYAEVHTGPRALLTDQSLTTLDAELPAREFARIHRGAIVRLDRVAAVKGVGRGDAEVRLRCGAALRLSRRYRDRLAAHLPL</sequence>
<dbReference type="SMART" id="SM00850">
    <property type="entry name" value="LytTR"/>
    <property type="match status" value="1"/>
</dbReference>